<feature type="domain" description="O-antigen ligase-related" evidence="6">
    <location>
        <begin position="196"/>
        <end position="333"/>
    </location>
</feature>
<keyword evidence="2 5" id="KW-0812">Transmembrane</keyword>
<evidence type="ECO:0000256" key="4">
    <source>
        <dbReference type="ARBA" id="ARBA00023136"/>
    </source>
</evidence>
<feature type="transmembrane region" description="Helical" evidence="5">
    <location>
        <begin position="233"/>
        <end position="252"/>
    </location>
</feature>
<evidence type="ECO:0000256" key="5">
    <source>
        <dbReference type="SAM" id="Phobius"/>
    </source>
</evidence>
<feature type="transmembrane region" description="Helical" evidence="5">
    <location>
        <begin position="352"/>
        <end position="385"/>
    </location>
</feature>
<dbReference type="GO" id="GO:0016874">
    <property type="term" value="F:ligase activity"/>
    <property type="evidence" value="ECO:0007669"/>
    <property type="project" value="UniProtKB-KW"/>
</dbReference>
<keyword evidence="7" id="KW-0436">Ligase</keyword>
<dbReference type="EMBL" id="FNBD01000011">
    <property type="protein sequence ID" value="SDF31174.1"/>
    <property type="molecule type" value="Genomic_DNA"/>
</dbReference>
<feature type="transmembrane region" description="Helical" evidence="5">
    <location>
        <begin position="316"/>
        <end position="340"/>
    </location>
</feature>
<accession>A0A1G7K2D9</accession>
<dbReference type="AlphaFoldDB" id="A0A1G7K2D9"/>
<feature type="transmembrane region" description="Helical" evidence="5">
    <location>
        <begin position="92"/>
        <end position="112"/>
    </location>
</feature>
<evidence type="ECO:0000256" key="1">
    <source>
        <dbReference type="ARBA" id="ARBA00004141"/>
    </source>
</evidence>
<evidence type="ECO:0000313" key="8">
    <source>
        <dbReference type="Proteomes" id="UP000182114"/>
    </source>
</evidence>
<organism evidence="7 8">
    <name type="scientific">Cellulophaga baltica</name>
    <dbReference type="NCBI Taxonomy" id="76594"/>
    <lineage>
        <taxon>Bacteria</taxon>
        <taxon>Pseudomonadati</taxon>
        <taxon>Bacteroidota</taxon>
        <taxon>Flavobacteriia</taxon>
        <taxon>Flavobacteriales</taxon>
        <taxon>Flavobacteriaceae</taxon>
        <taxon>Cellulophaga</taxon>
    </lineage>
</organism>
<feature type="transmembrane region" description="Helical" evidence="5">
    <location>
        <begin position="67"/>
        <end position="86"/>
    </location>
</feature>
<dbReference type="InterPro" id="IPR051533">
    <property type="entry name" value="WaaL-like"/>
</dbReference>
<sequence>MDKLKYLIYIFFYVPIFYSCLNLQVFITNFISVSLGQISAYLMIAFIFTGILLVLKKSEEKAPLIKLWIAFYFLYYTFSLIASAVLGNEADILKTLVYITYFLGFSVLLSIAEYRKPTLRVLTVSFFITTLLLIYFKFINFSVDVSGIYEYNLDRAGGVYGDANNAAVSSLLSFIFINQSLKNSKNKYIKYIKLVGMLISFYAVLLTFSKTGFVVALLVIMLVNYKLFTPKRILFTIIFVPILLIGSINLALSSGKLSTVQQTRVQNIASILTLETDNVGLSGRDYLLQNMLNFINENPIIGNGLRFSNIIRGHNTILGVWADAGIFTFIFFIILLIAYVRSSFTSNSNVKYFSLAILCTLYIFMLSLQTIINQGYIMVVFVYLAYNINDNQIKKHEYKP</sequence>
<feature type="transmembrane region" description="Helical" evidence="5">
    <location>
        <begin position="198"/>
        <end position="221"/>
    </location>
</feature>
<evidence type="ECO:0000256" key="3">
    <source>
        <dbReference type="ARBA" id="ARBA00022989"/>
    </source>
</evidence>
<gene>
    <name evidence="7" type="ORF">SAMN04487992_11146</name>
</gene>
<dbReference type="PANTHER" id="PTHR37422">
    <property type="entry name" value="TEICHURONIC ACID BIOSYNTHESIS PROTEIN TUAE"/>
    <property type="match status" value="1"/>
</dbReference>
<feature type="transmembrane region" description="Helical" evidence="5">
    <location>
        <begin position="159"/>
        <end position="177"/>
    </location>
</feature>
<feature type="transmembrane region" description="Helical" evidence="5">
    <location>
        <begin position="38"/>
        <end position="55"/>
    </location>
</feature>
<feature type="transmembrane region" description="Helical" evidence="5">
    <location>
        <begin position="119"/>
        <end position="139"/>
    </location>
</feature>
<keyword evidence="3 5" id="KW-1133">Transmembrane helix</keyword>
<dbReference type="PANTHER" id="PTHR37422:SF17">
    <property type="entry name" value="O-ANTIGEN LIGASE"/>
    <property type="match status" value="1"/>
</dbReference>
<evidence type="ECO:0000256" key="2">
    <source>
        <dbReference type="ARBA" id="ARBA00022692"/>
    </source>
</evidence>
<name>A0A1G7K2D9_9FLAO</name>
<dbReference type="GO" id="GO:0016020">
    <property type="term" value="C:membrane"/>
    <property type="evidence" value="ECO:0007669"/>
    <property type="project" value="UniProtKB-SubCell"/>
</dbReference>
<comment type="subcellular location">
    <subcellularLocation>
        <location evidence="1">Membrane</location>
        <topology evidence="1">Multi-pass membrane protein</topology>
    </subcellularLocation>
</comment>
<dbReference type="Proteomes" id="UP000182114">
    <property type="component" value="Unassembled WGS sequence"/>
</dbReference>
<proteinExistence type="predicted"/>
<evidence type="ECO:0000259" key="6">
    <source>
        <dbReference type="Pfam" id="PF04932"/>
    </source>
</evidence>
<feature type="transmembrane region" description="Helical" evidence="5">
    <location>
        <begin position="7"/>
        <end position="32"/>
    </location>
</feature>
<keyword evidence="8" id="KW-1185">Reference proteome</keyword>
<evidence type="ECO:0000313" key="7">
    <source>
        <dbReference type="EMBL" id="SDF31174.1"/>
    </source>
</evidence>
<dbReference type="eggNOG" id="COG3307">
    <property type="taxonomic scope" value="Bacteria"/>
</dbReference>
<dbReference type="PROSITE" id="PS51257">
    <property type="entry name" value="PROKAR_LIPOPROTEIN"/>
    <property type="match status" value="1"/>
</dbReference>
<protein>
    <submittedName>
        <fullName evidence="7">O-antigen ligase like membrane protein</fullName>
    </submittedName>
</protein>
<dbReference type="Pfam" id="PF04932">
    <property type="entry name" value="Wzy_C"/>
    <property type="match status" value="1"/>
</dbReference>
<reference evidence="8" key="1">
    <citation type="submission" date="2016-10" db="EMBL/GenBank/DDBJ databases">
        <authorList>
            <person name="Varghese N."/>
            <person name="Submissions S."/>
        </authorList>
    </citation>
    <scope>NUCLEOTIDE SEQUENCE [LARGE SCALE GENOMIC DNA]</scope>
    <source>
        <strain evidence="8">DSM 24729</strain>
    </source>
</reference>
<dbReference type="RefSeq" id="WP_074539097.1">
    <property type="nucleotide sequence ID" value="NZ_FNBD01000011.1"/>
</dbReference>
<keyword evidence="4 5" id="KW-0472">Membrane</keyword>
<dbReference type="InterPro" id="IPR007016">
    <property type="entry name" value="O-antigen_ligase-rel_domated"/>
</dbReference>